<sequence>MAKVITKIDSSCLKKIIRKAKLPQPPADTAYQPTCVFMLLFGEDEPRILAIQKSDSEGYPWRNQVALPGGHVELKDAGPVDTAYRELEEELNITRNQVDFIGSMGHFQTINHKDIQVFIGLWNGEGPVRFDADEIARVLDVPLKALVKTHIMAGFHGISPPTDALEYPLKDVVIWGVTARILHHFIELLYPFINKNRYLI</sequence>
<dbReference type="InterPro" id="IPR000086">
    <property type="entry name" value="NUDIX_hydrolase_dom"/>
</dbReference>
<dbReference type="PROSITE" id="PS51462">
    <property type="entry name" value="NUDIX"/>
    <property type="match status" value="1"/>
</dbReference>
<comment type="cofactor">
    <cofactor evidence="2">
        <name>Mg(2+)</name>
        <dbReference type="ChEBI" id="CHEBI:18420"/>
    </cofactor>
</comment>
<dbReference type="Pfam" id="PF00293">
    <property type="entry name" value="NUDIX"/>
    <property type="match status" value="1"/>
</dbReference>
<dbReference type="SUPFAM" id="SSF55811">
    <property type="entry name" value="Nudix"/>
    <property type="match status" value="1"/>
</dbReference>
<dbReference type="InterPro" id="IPR015797">
    <property type="entry name" value="NUDIX_hydrolase-like_dom_sf"/>
</dbReference>
<dbReference type="InterPro" id="IPR045121">
    <property type="entry name" value="CoAse"/>
</dbReference>
<reference evidence="8 9" key="1">
    <citation type="submission" date="2020-08" db="EMBL/GenBank/DDBJ databases">
        <title>Bridging the membrane lipid divide: bacteria of the FCB group superphylum have the potential to synthesize archaeal ether lipids.</title>
        <authorList>
            <person name="Villanueva L."/>
            <person name="Von Meijenfeldt F.A.B."/>
            <person name="Westbye A.B."/>
            <person name="Yadav S."/>
            <person name="Hopmans E.C."/>
            <person name="Dutilh B.E."/>
            <person name="Sinninghe Damste J.S."/>
        </authorList>
    </citation>
    <scope>NUCLEOTIDE SEQUENCE [LARGE SCALE GENOMIC DNA]</scope>
    <source>
        <strain evidence="8">NIOZ-UU17</strain>
    </source>
</reference>
<evidence type="ECO:0000256" key="3">
    <source>
        <dbReference type="ARBA" id="ARBA00022723"/>
    </source>
</evidence>
<evidence type="ECO:0000256" key="1">
    <source>
        <dbReference type="ARBA" id="ARBA00001936"/>
    </source>
</evidence>
<accession>A0A8J6P2X6</accession>
<evidence type="ECO:0000313" key="9">
    <source>
        <dbReference type="Proteomes" id="UP000605201"/>
    </source>
</evidence>
<dbReference type="Gene3D" id="3.90.79.10">
    <property type="entry name" value="Nucleoside Triphosphate Pyrophosphohydrolase"/>
    <property type="match status" value="1"/>
</dbReference>
<evidence type="ECO:0000256" key="4">
    <source>
        <dbReference type="ARBA" id="ARBA00022801"/>
    </source>
</evidence>
<keyword evidence="5" id="KW-0460">Magnesium</keyword>
<dbReference type="PANTHER" id="PTHR12992:SF11">
    <property type="entry name" value="MITOCHONDRIAL COENZYME A DIPHOSPHATASE NUDT8"/>
    <property type="match status" value="1"/>
</dbReference>
<dbReference type="GO" id="GO:0010945">
    <property type="term" value="F:coenzyme A diphosphatase activity"/>
    <property type="evidence" value="ECO:0007669"/>
    <property type="project" value="InterPro"/>
</dbReference>
<protein>
    <submittedName>
        <fullName evidence="8">CoA pyrophosphatase</fullName>
    </submittedName>
</protein>
<gene>
    <name evidence="8" type="ORF">H8D96_16465</name>
</gene>
<keyword evidence="6" id="KW-0464">Manganese</keyword>
<dbReference type="CDD" id="cd03426">
    <property type="entry name" value="NUDIX_CoAse_Nudt7"/>
    <property type="match status" value="1"/>
</dbReference>
<evidence type="ECO:0000256" key="6">
    <source>
        <dbReference type="ARBA" id="ARBA00023211"/>
    </source>
</evidence>
<keyword evidence="4" id="KW-0378">Hydrolase</keyword>
<evidence type="ECO:0000259" key="7">
    <source>
        <dbReference type="PROSITE" id="PS51462"/>
    </source>
</evidence>
<comment type="caution">
    <text evidence="8">The sequence shown here is derived from an EMBL/GenBank/DDBJ whole genome shotgun (WGS) entry which is preliminary data.</text>
</comment>
<proteinExistence type="predicted"/>
<evidence type="ECO:0000256" key="5">
    <source>
        <dbReference type="ARBA" id="ARBA00022842"/>
    </source>
</evidence>
<feature type="domain" description="Nudix hydrolase" evidence="7">
    <location>
        <begin position="30"/>
        <end position="165"/>
    </location>
</feature>
<evidence type="ECO:0000313" key="8">
    <source>
        <dbReference type="EMBL" id="MBC8433503.1"/>
    </source>
</evidence>
<dbReference type="PANTHER" id="PTHR12992">
    <property type="entry name" value="NUDIX HYDROLASE"/>
    <property type="match status" value="1"/>
</dbReference>
<name>A0A8J6P2X6_9BACT</name>
<dbReference type="AlphaFoldDB" id="A0A8J6P2X6"/>
<comment type="cofactor">
    <cofactor evidence="1">
        <name>Mn(2+)</name>
        <dbReference type="ChEBI" id="CHEBI:29035"/>
    </cofactor>
</comment>
<keyword evidence="3" id="KW-0479">Metal-binding</keyword>
<dbReference type="Proteomes" id="UP000605201">
    <property type="component" value="Unassembled WGS sequence"/>
</dbReference>
<dbReference type="GO" id="GO:0046872">
    <property type="term" value="F:metal ion binding"/>
    <property type="evidence" value="ECO:0007669"/>
    <property type="project" value="UniProtKB-KW"/>
</dbReference>
<dbReference type="EMBL" id="JACNIG010000304">
    <property type="protein sequence ID" value="MBC8433503.1"/>
    <property type="molecule type" value="Genomic_DNA"/>
</dbReference>
<evidence type="ECO:0000256" key="2">
    <source>
        <dbReference type="ARBA" id="ARBA00001946"/>
    </source>
</evidence>
<organism evidence="8 9">
    <name type="scientific">Candidatus Desulfatibia vada</name>
    <dbReference type="NCBI Taxonomy" id="2841696"/>
    <lineage>
        <taxon>Bacteria</taxon>
        <taxon>Pseudomonadati</taxon>
        <taxon>Thermodesulfobacteriota</taxon>
        <taxon>Desulfobacteria</taxon>
        <taxon>Desulfobacterales</taxon>
        <taxon>Desulfobacterales incertae sedis</taxon>
        <taxon>Candidatus Desulfatibia</taxon>
    </lineage>
</organism>